<evidence type="ECO:0000259" key="3">
    <source>
        <dbReference type="Pfam" id="PF18962"/>
    </source>
</evidence>
<evidence type="ECO:0000259" key="4">
    <source>
        <dbReference type="Pfam" id="PF20009"/>
    </source>
</evidence>
<evidence type="ECO:0000256" key="1">
    <source>
        <dbReference type="ARBA" id="ARBA00022729"/>
    </source>
</evidence>
<feature type="domain" description="Secretion system C-terminal sorting" evidence="3">
    <location>
        <begin position="465"/>
        <end position="525"/>
    </location>
</feature>
<keyword evidence="1 2" id="KW-0732">Signal</keyword>
<dbReference type="InterPro" id="IPR026444">
    <property type="entry name" value="Secre_tail"/>
</dbReference>
<feature type="signal peptide" evidence="2">
    <location>
        <begin position="1"/>
        <end position="20"/>
    </location>
</feature>
<dbReference type="InterPro" id="IPR013783">
    <property type="entry name" value="Ig-like_fold"/>
</dbReference>
<evidence type="ECO:0000313" key="6">
    <source>
        <dbReference type="EMBL" id="SQB46992.1"/>
    </source>
</evidence>
<dbReference type="AlphaFoldDB" id="A0A2X2WUK8"/>
<dbReference type="Pfam" id="PF20009">
    <property type="entry name" value="GEVED"/>
    <property type="match status" value="1"/>
</dbReference>
<dbReference type="RefSeq" id="WP_089734646.1">
    <property type="nucleotide sequence ID" value="NZ_FNEG01000002.1"/>
</dbReference>
<dbReference type="EMBL" id="UAWB01000014">
    <property type="protein sequence ID" value="SQB46992.1"/>
    <property type="molecule type" value="Genomic_DNA"/>
</dbReference>
<feature type="chain" id="PRO_5016848452" evidence="2">
    <location>
        <begin position="21"/>
        <end position="533"/>
    </location>
</feature>
<dbReference type="Proteomes" id="UP000251670">
    <property type="component" value="Unassembled WGS sequence"/>
</dbReference>
<dbReference type="Gene3D" id="2.60.40.10">
    <property type="entry name" value="Immunoglobulins"/>
    <property type="match status" value="1"/>
</dbReference>
<reference evidence="5 7" key="1">
    <citation type="submission" date="2016-10" db="EMBL/GenBank/DDBJ databases">
        <authorList>
            <person name="Varghese N."/>
            <person name="Submissions S."/>
        </authorList>
    </citation>
    <scope>NUCLEOTIDE SEQUENCE [LARGE SCALE GENOMIC DNA]</scope>
    <source>
        <strain evidence="5 7">DSM 19299</strain>
    </source>
</reference>
<accession>A0A2X2WUK8</accession>
<dbReference type="NCBIfam" id="TIGR04183">
    <property type="entry name" value="Por_Secre_tail"/>
    <property type="match status" value="1"/>
</dbReference>
<dbReference type="OrthoDB" id="951108at2"/>
<protein>
    <submittedName>
        <fullName evidence="5 6">Por secretion system C-terminal sorting domain</fullName>
    </submittedName>
</protein>
<dbReference type="Pfam" id="PF18962">
    <property type="entry name" value="Por_Secre_tail"/>
    <property type="match status" value="1"/>
</dbReference>
<evidence type="ECO:0000313" key="5">
    <source>
        <dbReference type="EMBL" id="SDI54730.1"/>
    </source>
</evidence>
<dbReference type="STRING" id="445960.SAMN05421542_1255"/>
<proteinExistence type="predicted"/>
<sequence>MKKLLFLSFTALSIMGSAQILVTESFENALDPAFVISGGYTGTAGVYTGSAACDGNGFIGAEVWGGGTSSRTVNLVYTKPSTLTANGKKIDITFSYSILAYDTASIIGGTLNVAYSTDGGTTYTPVGSPVTLATTDTSCATFTGTIPESANVNGNFKLRIQTLGTTGTTYDFYSFIDNIRIKQEVTAAPACATISSPISGATGVSVRPKITWGTVAGAESYKLKIGTTSGGSNIYSGTISDTSFTPTLAGAFPQNTPLYVTVTPTNSLGDASGCQEISFTIGTNALLPYCGPLTSKLGTYSISNIQFSNMTNPSTSTTVAHENFTSKIATVNRGTAYPITLQGAGLGTNNRFGFTVFIDWNQNGSFTDAGEAYFVTSDFAGGAAALGGTITANKSIPVPANATLGNTRMRVKYQFNDSTTSVRAELSNPCADVSEGQVEDYTITVTDASLATSEVGVNKKAEISIYPNPFKDILHISDTKGVKSVTVTDVAGRQLKTLKASNEINLSDLGSGLYLIGLQMEDGSVKTLKAIKK</sequence>
<dbReference type="Proteomes" id="UP000199426">
    <property type="component" value="Unassembled WGS sequence"/>
</dbReference>
<feature type="domain" description="GEVED" evidence="4">
    <location>
        <begin position="354"/>
        <end position="444"/>
    </location>
</feature>
<keyword evidence="7" id="KW-1185">Reference proteome</keyword>
<dbReference type="EMBL" id="FNEG01000002">
    <property type="protein sequence ID" value="SDI54730.1"/>
    <property type="molecule type" value="Genomic_DNA"/>
</dbReference>
<dbReference type="InterPro" id="IPR045474">
    <property type="entry name" value="GEVED"/>
</dbReference>
<evidence type="ECO:0000256" key="2">
    <source>
        <dbReference type="SAM" id="SignalP"/>
    </source>
</evidence>
<gene>
    <name evidence="6" type="ORF">NCTC13492_04065</name>
    <name evidence="5" type="ORF">SAMN05421542_1255</name>
</gene>
<reference evidence="6 8" key="2">
    <citation type="submission" date="2018-06" db="EMBL/GenBank/DDBJ databases">
        <authorList>
            <consortium name="Pathogen Informatics"/>
            <person name="Doyle S."/>
        </authorList>
    </citation>
    <scope>NUCLEOTIDE SEQUENCE [LARGE SCALE GENOMIC DNA]</scope>
    <source>
        <strain evidence="6 8">NCTC13492</strain>
    </source>
</reference>
<evidence type="ECO:0000313" key="8">
    <source>
        <dbReference type="Proteomes" id="UP000251670"/>
    </source>
</evidence>
<organism evidence="6 8">
    <name type="scientific">Chryseobacterium jejuense</name>
    <dbReference type="NCBI Taxonomy" id="445960"/>
    <lineage>
        <taxon>Bacteria</taxon>
        <taxon>Pseudomonadati</taxon>
        <taxon>Bacteroidota</taxon>
        <taxon>Flavobacteriia</taxon>
        <taxon>Flavobacteriales</taxon>
        <taxon>Weeksellaceae</taxon>
        <taxon>Chryseobacterium group</taxon>
        <taxon>Chryseobacterium</taxon>
    </lineage>
</organism>
<evidence type="ECO:0000313" key="7">
    <source>
        <dbReference type="Proteomes" id="UP000199426"/>
    </source>
</evidence>
<name>A0A2X2WUK8_CHRJE</name>